<evidence type="ECO:0000256" key="1">
    <source>
        <dbReference type="ARBA" id="ARBA00001941"/>
    </source>
</evidence>
<reference evidence="11" key="2">
    <citation type="journal article" date="2019" name="IMA Fungus">
        <title>Genome sequencing and comparison of five Tilletia species to identify candidate genes for the detection of regulated species infecting wheat.</title>
        <authorList>
            <person name="Nguyen H.D.T."/>
            <person name="Sultana T."/>
            <person name="Kesanakurti P."/>
            <person name="Hambleton S."/>
        </authorList>
    </citation>
    <scope>NUCLEOTIDE SEQUENCE</scope>
    <source>
        <strain evidence="11">DAOMC 236426</strain>
    </source>
</reference>
<feature type="chain" id="PRO_5036482748" description="NodB homology domain-containing protein" evidence="9">
    <location>
        <begin position="26"/>
        <end position="600"/>
    </location>
</feature>
<comment type="subcellular location">
    <subcellularLocation>
        <location evidence="2">Cell membrane</location>
        <topology evidence="2">Lipid-anchor</topology>
        <topology evidence="2">GPI-anchor</topology>
    </subcellularLocation>
</comment>
<dbReference type="GO" id="GO:0005975">
    <property type="term" value="P:carbohydrate metabolic process"/>
    <property type="evidence" value="ECO:0007669"/>
    <property type="project" value="InterPro"/>
</dbReference>
<dbReference type="GO" id="GO:0098552">
    <property type="term" value="C:side of membrane"/>
    <property type="evidence" value="ECO:0007669"/>
    <property type="project" value="UniProtKB-KW"/>
</dbReference>
<feature type="domain" description="NodB homology" evidence="10">
    <location>
        <begin position="110"/>
        <end position="300"/>
    </location>
</feature>
<name>A0A8X7MVN3_9BASI</name>
<keyword evidence="7" id="KW-0119">Carbohydrate metabolism</keyword>
<dbReference type="PANTHER" id="PTHR46471:SF2">
    <property type="entry name" value="CHITIN DEACETYLASE-RELATED"/>
    <property type="match status" value="1"/>
</dbReference>
<dbReference type="EMBL" id="LWDE02000325">
    <property type="protein sequence ID" value="KAE8248794.1"/>
    <property type="molecule type" value="Genomic_DNA"/>
</dbReference>
<dbReference type="InterPro" id="IPR002509">
    <property type="entry name" value="NODB_dom"/>
</dbReference>
<comment type="caution">
    <text evidence="11">The sequence shown here is derived from an EMBL/GenBank/DDBJ whole genome shotgun (WGS) entry which is preliminary data.</text>
</comment>
<keyword evidence="3" id="KW-0472">Membrane</keyword>
<evidence type="ECO:0000256" key="4">
    <source>
        <dbReference type="ARBA" id="ARBA00022723"/>
    </source>
</evidence>
<evidence type="ECO:0000259" key="10">
    <source>
        <dbReference type="PROSITE" id="PS51677"/>
    </source>
</evidence>
<organism evidence="11 12">
    <name type="scientific">Tilletia controversa</name>
    <name type="common">dwarf bunt fungus</name>
    <dbReference type="NCBI Taxonomy" id="13291"/>
    <lineage>
        <taxon>Eukaryota</taxon>
        <taxon>Fungi</taxon>
        <taxon>Dikarya</taxon>
        <taxon>Basidiomycota</taxon>
        <taxon>Ustilaginomycotina</taxon>
        <taxon>Exobasidiomycetes</taxon>
        <taxon>Tilletiales</taxon>
        <taxon>Tilletiaceae</taxon>
        <taxon>Tilletia</taxon>
    </lineage>
</organism>
<dbReference type="GO" id="GO:0005886">
    <property type="term" value="C:plasma membrane"/>
    <property type="evidence" value="ECO:0007669"/>
    <property type="project" value="UniProtKB-SubCell"/>
</dbReference>
<gene>
    <name evidence="11" type="ORF">A4X06_0g3522</name>
</gene>
<evidence type="ECO:0000313" key="12">
    <source>
        <dbReference type="Proteomes" id="UP000077684"/>
    </source>
</evidence>
<keyword evidence="5 9" id="KW-0732">Signal</keyword>
<dbReference type="PANTHER" id="PTHR46471">
    <property type="entry name" value="CHITIN DEACETYLASE"/>
    <property type="match status" value="1"/>
</dbReference>
<dbReference type="GO" id="GO:0016810">
    <property type="term" value="F:hydrolase activity, acting on carbon-nitrogen (but not peptide) bonds"/>
    <property type="evidence" value="ECO:0007669"/>
    <property type="project" value="InterPro"/>
</dbReference>
<evidence type="ECO:0000313" key="11">
    <source>
        <dbReference type="EMBL" id="KAE8248794.1"/>
    </source>
</evidence>
<evidence type="ECO:0000256" key="9">
    <source>
        <dbReference type="SAM" id="SignalP"/>
    </source>
</evidence>
<dbReference type="AlphaFoldDB" id="A0A8X7MVN3"/>
<evidence type="ECO:0000256" key="7">
    <source>
        <dbReference type="ARBA" id="ARBA00023277"/>
    </source>
</evidence>
<evidence type="ECO:0000256" key="3">
    <source>
        <dbReference type="ARBA" id="ARBA00022622"/>
    </source>
</evidence>
<keyword evidence="6" id="KW-0378">Hydrolase</keyword>
<evidence type="ECO:0000256" key="5">
    <source>
        <dbReference type="ARBA" id="ARBA00022729"/>
    </source>
</evidence>
<evidence type="ECO:0000256" key="6">
    <source>
        <dbReference type="ARBA" id="ARBA00022801"/>
    </source>
</evidence>
<keyword evidence="8" id="KW-0449">Lipoprotein</keyword>
<dbReference type="PROSITE" id="PS51677">
    <property type="entry name" value="NODB"/>
    <property type="match status" value="1"/>
</dbReference>
<keyword evidence="4" id="KW-0479">Metal-binding</keyword>
<feature type="signal peptide" evidence="9">
    <location>
        <begin position="1"/>
        <end position="25"/>
    </location>
</feature>
<proteinExistence type="predicted"/>
<dbReference type="SUPFAM" id="SSF88713">
    <property type="entry name" value="Glycoside hydrolase/deacetylase"/>
    <property type="match status" value="1"/>
</dbReference>
<accession>A0A8X7MVN3</accession>
<comment type="cofactor">
    <cofactor evidence="1">
        <name>Co(2+)</name>
        <dbReference type="ChEBI" id="CHEBI:48828"/>
    </cofactor>
</comment>
<keyword evidence="3" id="KW-0336">GPI-anchor</keyword>
<keyword evidence="12" id="KW-1185">Reference proteome</keyword>
<keyword evidence="3" id="KW-0325">Glycoprotein</keyword>
<dbReference type="Gene3D" id="3.20.20.370">
    <property type="entry name" value="Glycoside hydrolase/deacetylase"/>
    <property type="match status" value="1"/>
</dbReference>
<dbReference type="Pfam" id="PF01522">
    <property type="entry name" value="Polysacc_deac_1"/>
    <property type="match status" value="1"/>
</dbReference>
<dbReference type="GO" id="GO:0046872">
    <property type="term" value="F:metal ion binding"/>
    <property type="evidence" value="ECO:0007669"/>
    <property type="project" value="UniProtKB-KW"/>
</dbReference>
<dbReference type="InterPro" id="IPR011330">
    <property type="entry name" value="Glyco_hydro/deAcase_b/a-brl"/>
</dbReference>
<dbReference type="Proteomes" id="UP000077684">
    <property type="component" value="Unassembled WGS sequence"/>
</dbReference>
<reference evidence="11" key="1">
    <citation type="submission" date="2016-04" db="EMBL/GenBank/DDBJ databases">
        <authorList>
            <person name="Nguyen H.D."/>
            <person name="Samba Siva P."/>
            <person name="Cullis J."/>
            <person name="Levesque C.A."/>
            <person name="Hambleton S."/>
        </authorList>
    </citation>
    <scope>NUCLEOTIDE SEQUENCE</scope>
    <source>
        <strain evidence="11">DAOMC 236426</strain>
    </source>
</reference>
<evidence type="ECO:0000256" key="8">
    <source>
        <dbReference type="ARBA" id="ARBA00023288"/>
    </source>
</evidence>
<sequence>MQFSTFRLSASLAFILASLLPVSHASQHQAHIRHELTPAKRAIVNRDAALSQLSPAVRADLETRDPSEYQLFLNHDLQVRDERFVGGGPAHDAEATWINGHGPGIGNCATGVAITLDDGPYTWHEDISKKMTAANMTANFFVNGFNYGCIYDPANVAGLRRAHAMGHYHFSHTWSHVNLTSGLTYKQIDKQVQLVEDALWKILGVVPAFIRPPYGESNRTIVDYLTNKKGYKVVMWDTDTGDAGGNTTAQSNAVYRDFKTGERHLVLNHEITKGTADVVIPYAIKHLQKIRQPSIGLHQCLKGKPSPYKVVGKKGTRDAEPVLSTPSDLSAPYPLLFLLPSRPHLLLTPESAQSSRRGERLGTAQKMLPAVRSIILAAYGIALRSAAAAHHRQAALCPDSAAAVVLSVSSSLPRPCAAEASQTKEEEDERQLLETLAVLDQLLQPLVLRDHLLTSEEQKGNANMDVHQRQSIHQGLFPEAAFEDDDEWMFKLEVNLLNEVFGAFVPGTVVSTALKDADVSDRTLPLVAPPPPKQSLRFLLPGPGYVQCSRVEGGEIVVRYEEKATAERSRARPIKRDKIRPVRRKLAPGGRCSAHRYINL</sequence>
<evidence type="ECO:0000256" key="2">
    <source>
        <dbReference type="ARBA" id="ARBA00004609"/>
    </source>
</evidence>
<protein>
    <recommendedName>
        <fullName evidence="10">NodB homology domain-containing protein</fullName>
    </recommendedName>
</protein>